<name>A0A078A7D9_STYLE</name>
<reference evidence="1 2" key="1">
    <citation type="submission" date="2014-06" db="EMBL/GenBank/DDBJ databases">
        <authorList>
            <person name="Swart Estienne"/>
        </authorList>
    </citation>
    <scope>NUCLEOTIDE SEQUENCE [LARGE SCALE GENOMIC DNA]</scope>
    <source>
        <strain evidence="1 2">130c</strain>
    </source>
</reference>
<keyword evidence="2" id="KW-1185">Reference proteome</keyword>
<dbReference type="AlphaFoldDB" id="A0A078A7D9"/>
<dbReference type="EMBL" id="CCKQ01006826">
    <property type="protein sequence ID" value="CDW78165.1"/>
    <property type="molecule type" value="Genomic_DNA"/>
</dbReference>
<protein>
    <submittedName>
        <fullName evidence="1">Uncharacterized protein</fullName>
    </submittedName>
</protein>
<sequence>MSCNGYIVSFEPNVQEKKLYVVGPEGIEQQVIDRLSKWATASKKELGFMTKEEVEISQ</sequence>
<accession>A0A078A7D9</accession>
<dbReference type="InParanoid" id="A0A078A7D9"/>
<gene>
    <name evidence="1" type="primary">Contig17240.g18356</name>
    <name evidence="1" type="ORF">STYLEM_7138</name>
</gene>
<organism evidence="1 2">
    <name type="scientific">Stylonychia lemnae</name>
    <name type="common">Ciliate</name>
    <dbReference type="NCBI Taxonomy" id="5949"/>
    <lineage>
        <taxon>Eukaryota</taxon>
        <taxon>Sar</taxon>
        <taxon>Alveolata</taxon>
        <taxon>Ciliophora</taxon>
        <taxon>Intramacronucleata</taxon>
        <taxon>Spirotrichea</taxon>
        <taxon>Stichotrichia</taxon>
        <taxon>Sporadotrichida</taxon>
        <taxon>Oxytrichidae</taxon>
        <taxon>Stylonychinae</taxon>
        <taxon>Stylonychia</taxon>
    </lineage>
</organism>
<evidence type="ECO:0000313" key="1">
    <source>
        <dbReference type="EMBL" id="CDW78165.1"/>
    </source>
</evidence>
<proteinExistence type="predicted"/>
<dbReference type="Proteomes" id="UP000039865">
    <property type="component" value="Unassembled WGS sequence"/>
</dbReference>
<evidence type="ECO:0000313" key="2">
    <source>
        <dbReference type="Proteomes" id="UP000039865"/>
    </source>
</evidence>
<dbReference type="OrthoDB" id="410583at2759"/>